<keyword evidence="5" id="KW-1185">Reference proteome</keyword>
<dbReference type="SUPFAM" id="SSF81383">
    <property type="entry name" value="F-box domain"/>
    <property type="match status" value="1"/>
</dbReference>
<dbReference type="InterPro" id="IPR032675">
    <property type="entry name" value="LRR_dom_sf"/>
</dbReference>
<reference evidence="4" key="1">
    <citation type="submission" date="2020-01" db="EMBL/GenBank/DDBJ databases">
        <authorList>
            <person name="Mishra B."/>
        </authorList>
    </citation>
    <scope>NUCLEOTIDE SEQUENCE [LARGE SCALE GENOMIC DNA]</scope>
</reference>
<dbReference type="Gene3D" id="3.80.10.10">
    <property type="entry name" value="Ribonuclease Inhibitor"/>
    <property type="match status" value="1"/>
</dbReference>
<dbReference type="EMBL" id="CACVBM020001278">
    <property type="protein sequence ID" value="CAA7043432.1"/>
    <property type="molecule type" value="Genomic_DNA"/>
</dbReference>
<organism evidence="4 5">
    <name type="scientific">Microthlaspi erraticum</name>
    <dbReference type="NCBI Taxonomy" id="1685480"/>
    <lineage>
        <taxon>Eukaryota</taxon>
        <taxon>Viridiplantae</taxon>
        <taxon>Streptophyta</taxon>
        <taxon>Embryophyta</taxon>
        <taxon>Tracheophyta</taxon>
        <taxon>Spermatophyta</taxon>
        <taxon>Magnoliopsida</taxon>
        <taxon>eudicotyledons</taxon>
        <taxon>Gunneridae</taxon>
        <taxon>Pentapetalae</taxon>
        <taxon>rosids</taxon>
        <taxon>malvids</taxon>
        <taxon>Brassicales</taxon>
        <taxon>Brassicaceae</taxon>
        <taxon>Coluteocarpeae</taxon>
        <taxon>Microthlaspi</taxon>
    </lineage>
</organism>
<feature type="domain" description="FBD" evidence="2">
    <location>
        <begin position="379"/>
        <end position="423"/>
    </location>
</feature>
<dbReference type="InterPro" id="IPR053781">
    <property type="entry name" value="F-box_AtFBL13-like"/>
</dbReference>
<dbReference type="InterPro" id="IPR050232">
    <property type="entry name" value="FBL13/AtMIF1-like"/>
</dbReference>
<dbReference type="Pfam" id="PF24758">
    <property type="entry name" value="LRR_At5g56370"/>
    <property type="match status" value="1"/>
</dbReference>
<dbReference type="Pfam" id="PF00646">
    <property type="entry name" value="F-box"/>
    <property type="match status" value="1"/>
</dbReference>
<protein>
    <submittedName>
        <fullName evidence="4">Uncharacterized protein</fullName>
    </submittedName>
</protein>
<comment type="caution">
    <text evidence="4">The sequence shown here is derived from an EMBL/GenBank/DDBJ whole genome shotgun (WGS) entry which is preliminary data.</text>
</comment>
<dbReference type="OrthoDB" id="1112304at2759"/>
<dbReference type="AlphaFoldDB" id="A0A6D2JT81"/>
<dbReference type="Pfam" id="PF08387">
    <property type="entry name" value="FBD"/>
    <property type="match status" value="1"/>
</dbReference>
<evidence type="ECO:0000259" key="3">
    <source>
        <dbReference type="Pfam" id="PF24758"/>
    </source>
</evidence>
<dbReference type="SUPFAM" id="SSF52047">
    <property type="entry name" value="RNI-like"/>
    <property type="match status" value="1"/>
</dbReference>
<dbReference type="PANTHER" id="PTHR31900">
    <property type="entry name" value="F-BOX/RNI SUPERFAMILY PROTEIN-RELATED"/>
    <property type="match status" value="1"/>
</dbReference>
<evidence type="ECO:0000313" key="5">
    <source>
        <dbReference type="Proteomes" id="UP000467841"/>
    </source>
</evidence>
<dbReference type="Proteomes" id="UP000467841">
    <property type="component" value="Unassembled WGS sequence"/>
</dbReference>
<dbReference type="InterPro" id="IPR036047">
    <property type="entry name" value="F-box-like_dom_sf"/>
</dbReference>
<evidence type="ECO:0000259" key="2">
    <source>
        <dbReference type="Pfam" id="PF08387"/>
    </source>
</evidence>
<gene>
    <name evidence="4" type="ORF">MERR_LOCUS30667</name>
</gene>
<accession>A0A6D2JT81</accession>
<sequence length="425" mass="48783">MKPISRSGPSEIKLKPNDLVSLDGENESFAVPMKWRRCSDFVEIMDRFSGLCDELLVKILSFLPTKVAVSTSVLSKRWEFLWMWLPKLDYIDPNPALGGFISKNLPLHRAPVIESLCLKSCCRSFHPEDVKLWIGIAVSRCLRELSIYYPSFNVETDLSLPCSLYTCKSLVTLKLKGMILVDVPRTVSLPSLKTLHLQQVKFLNEASLRLLLSYSPVLEDLVIERDGDDDNVKALVVIVPSLQRLSLKIGCESCSDGYVVVTPSLKYFRVEDERESYSYLIEQMPKLEEAEISVEQDLEKLIEPVTSVKRLSLCRLFNSSEETVYRAGIVFNQLGLCNDYWSKLLVRLLKDSPKLRVLNLYVHDPCFTEYERIRWDDKQSSVPKCLLRSLETLEFKGYMGRPEERDFLGFLLRNARCLKSTSILR</sequence>
<dbReference type="InterPro" id="IPR055411">
    <property type="entry name" value="LRR_FXL15/At3g58940/PEG3-like"/>
</dbReference>
<feature type="domain" description="F-box/LRR-repeat protein 15/At3g58940/PEG3-like LRR" evidence="3">
    <location>
        <begin position="131"/>
        <end position="288"/>
    </location>
</feature>
<dbReference type="InterPro" id="IPR006566">
    <property type="entry name" value="FBD"/>
</dbReference>
<evidence type="ECO:0000259" key="1">
    <source>
        <dbReference type="Pfam" id="PF00646"/>
    </source>
</evidence>
<dbReference type="InterPro" id="IPR001810">
    <property type="entry name" value="F-box_dom"/>
</dbReference>
<proteinExistence type="predicted"/>
<dbReference type="CDD" id="cd22160">
    <property type="entry name" value="F-box_AtFBL13-like"/>
    <property type="match status" value="1"/>
</dbReference>
<feature type="domain" description="F-box" evidence="1">
    <location>
        <begin position="48"/>
        <end position="87"/>
    </location>
</feature>
<dbReference type="PANTHER" id="PTHR31900:SF28">
    <property type="entry name" value="FBD DOMAIN-CONTAINING PROTEIN"/>
    <property type="match status" value="1"/>
</dbReference>
<name>A0A6D2JT81_9BRAS</name>
<evidence type="ECO:0000313" key="4">
    <source>
        <dbReference type="EMBL" id="CAA7043432.1"/>
    </source>
</evidence>